<evidence type="ECO:0000313" key="2">
    <source>
        <dbReference type="EMBL" id="CAH2210883.1"/>
    </source>
</evidence>
<feature type="chain" id="PRO_5035824849" evidence="1">
    <location>
        <begin position="21"/>
        <end position="107"/>
    </location>
</feature>
<protein>
    <submittedName>
        <fullName evidence="2">Jg26899 protein</fullName>
    </submittedName>
</protein>
<keyword evidence="1" id="KW-0732">Signal</keyword>
<name>A0A8S4QK68_9NEOP</name>
<dbReference type="AlphaFoldDB" id="A0A8S4QK68"/>
<proteinExistence type="predicted"/>
<comment type="caution">
    <text evidence="2">The sequence shown here is derived from an EMBL/GenBank/DDBJ whole genome shotgun (WGS) entry which is preliminary data.</text>
</comment>
<accession>A0A8S4QK68</accession>
<evidence type="ECO:0000313" key="3">
    <source>
        <dbReference type="Proteomes" id="UP000838756"/>
    </source>
</evidence>
<keyword evidence="3" id="KW-1185">Reference proteome</keyword>
<dbReference type="EMBL" id="CAKXAJ010008540">
    <property type="protein sequence ID" value="CAH2210883.1"/>
    <property type="molecule type" value="Genomic_DNA"/>
</dbReference>
<evidence type="ECO:0000256" key="1">
    <source>
        <dbReference type="SAM" id="SignalP"/>
    </source>
</evidence>
<gene>
    <name evidence="2" type="primary">jg26899</name>
    <name evidence="2" type="ORF">PAEG_LOCUS2740</name>
</gene>
<sequence>MTRYVTVALVLSGCVLLAAAQYNNVGFGYDNYLATNFGAPGLGGLSAAASRDPRANTGPVLFPPSPSAGSDQSSGVLIGGSGYGFQPPRSQGPVVPRYFYRGFYGRR</sequence>
<dbReference type="OrthoDB" id="7779135at2759"/>
<dbReference type="Proteomes" id="UP000838756">
    <property type="component" value="Unassembled WGS sequence"/>
</dbReference>
<feature type="signal peptide" evidence="1">
    <location>
        <begin position="1"/>
        <end position="20"/>
    </location>
</feature>
<reference evidence="2" key="1">
    <citation type="submission" date="2022-03" db="EMBL/GenBank/DDBJ databases">
        <authorList>
            <person name="Lindestad O."/>
        </authorList>
    </citation>
    <scope>NUCLEOTIDE SEQUENCE</scope>
</reference>
<organism evidence="2 3">
    <name type="scientific">Pararge aegeria aegeria</name>
    <dbReference type="NCBI Taxonomy" id="348720"/>
    <lineage>
        <taxon>Eukaryota</taxon>
        <taxon>Metazoa</taxon>
        <taxon>Ecdysozoa</taxon>
        <taxon>Arthropoda</taxon>
        <taxon>Hexapoda</taxon>
        <taxon>Insecta</taxon>
        <taxon>Pterygota</taxon>
        <taxon>Neoptera</taxon>
        <taxon>Endopterygota</taxon>
        <taxon>Lepidoptera</taxon>
        <taxon>Glossata</taxon>
        <taxon>Ditrysia</taxon>
        <taxon>Papilionoidea</taxon>
        <taxon>Nymphalidae</taxon>
        <taxon>Satyrinae</taxon>
        <taxon>Satyrini</taxon>
        <taxon>Parargina</taxon>
        <taxon>Pararge</taxon>
    </lineage>
</organism>